<evidence type="ECO:0000313" key="2">
    <source>
        <dbReference type="EMBL" id="VDD91914.1"/>
    </source>
</evidence>
<name>A0A0N4V9M8_ENTVE</name>
<feature type="compositionally biased region" description="Basic and acidic residues" evidence="1">
    <location>
        <begin position="65"/>
        <end position="74"/>
    </location>
</feature>
<reference evidence="2 3" key="2">
    <citation type="submission" date="2018-10" db="EMBL/GenBank/DDBJ databases">
        <authorList>
            <consortium name="Pathogen Informatics"/>
        </authorList>
    </citation>
    <scope>NUCLEOTIDE SEQUENCE [LARGE SCALE GENOMIC DNA]</scope>
</reference>
<gene>
    <name evidence="2" type="ORF">EVEC_LOCUS6665</name>
</gene>
<evidence type="ECO:0000313" key="3">
    <source>
        <dbReference type="Proteomes" id="UP000274131"/>
    </source>
</evidence>
<dbReference type="EMBL" id="UXUI01008600">
    <property type="protein sequence ID" value="VDD91914.1"/>
    <property type="molecule type" value="Genomic_DNA"/>
</dbReference>
<dbReference type="WBParaSite" id="EVEC_0000714601-mRNA-1">
    <property type="protein sequence ID" value="EVEC_0000714601-mRNA-1"/>
    <property type="gene ID" value="EVEC_0000714601"/>
</dbReference>
<organism evidence="4">
    <name type="scientific">Enterobius vermicularis</name>
    <name type="common">Human pinworm</name>
    <dbReference type="NCBI Taxonomy" id="51028"/>
    <lineage>
        <taxon>Eukaryota</taxon>
        <taxon>Metazoa</taxon>
        <taxon>Ecdysozoa</taxon>
        <taxon>Nematoda</taxon>
        <taxon>Chromadorea</taxon>
        <taxon>Rhabditida</taxon>
        <taxon>Spirurina</taxon>
        <taxon>Oxyuridomorpha</taxon>
        <taxon>Oxyuroidea</taxon>
        <taxon>Oxyuridae</taxon>
        <taxon>Enterobius</taxon>
    </lineage>
</organism>
<dbReference type="Proteomes" id="UP000274131">
    <property type="component" value="Unassembled WGS sequence"/>
</dbReference>
<reference evidence="4" key="1">
    <citation type="submission" date="2017-02" db="UniProtKB">
        <authorList>
            <consortium name="WormBaseParasite"/>
        </authorList>
    </citation>
    <scope>IDENTIFICATION</scope>
</reference>
<evidence type="ECO:0000256" key="1">
    <source>
        <dbReference type="SAM" id="MobiDB-lite"/>
    </source>
</evidence>
<evidence type="ECO:0000313" key="4">
    <source>
        <dbReference type="WBParaSite" id="EVEC_0000714601-mRNA-1"/>
    </source>
</evidence>
<proteinExistence type="predicted"/>
<keyword evidence="3" id="KW-1185">Reference proteome</keyword>
<dbReference type="AlphaFoldDB" id="A0A0N4V9M8"/>
<protein>
    <submittedName>
        <fullName evidence="4">LIM domain only protein 7</fullName>
    </submittedName>
</protein>
<sequence length="171" mass="18944">MSGDTWMAQNLRKQKLLLEEKQRQKRSLLVGLRSNDLPKSLKKTPFNGSKNPIETAFYDGPLAYKDGDPDRFSCEHLQLQPTSEQLDKQRNELHSVGQSSESSATGPSAAEGNSKSRSGLDSSSDEEIHDLSKDMEDNLITAVVPSNEPSKCNSNHWEDDDIESVLAGKLL</sequence>
<feature type="compositionally biased region" description="Polar residues" evidence="1">
    <location>
        <begin position="96"/>
        <end position="106"/>
    </location>
</feature>
<accession>A0A0N4V9M8</accession>
<feature type="region of interest" description="Disordered" evidence="1">
    <location>
        <begin position="29"/>
        <end position="158"/>
    </location>
</feature>